<evidence type="ECO:0000313" key="2">
    <source>
        <dbReference type="EMBL" id="VFU32094.1"/>
    </source>
</evidence>
<protein>
    <submittedName>
        <fullName evidence="2">Uncharacterized protein</fullName>
    </submittedName>
</protein>
<organism evidence="2">
    <name type="scientific">Salix viminalis</name>
    <name type="common">Common osier</name>
    <name type="synonym">Basket willow</name>
    <dbReference type="NCBI Taxonomy" id="40686"/>
    <lineage>
        <taxon>Eukaryota</taxon>
        <taxon>Viridiplantae</taxon>
        <taxon>Streptophyta</taxon>
        <taxon>Embryophyta</taxon>
        <taxon>Tracheophyta</taxon>
        <taxon>Spermatophyta</taxon>
        <taxon>Magnoliopsida</taxon>
        <taxon>eudicotyledons</taxon>
        <taxon>Gunneridae</taxon>
        <taxon>Pentapetalae</taxon>
        <taxon>rosids</taxon>
        <taxon>fabids</taxon>
        <taxon>Malpighiales</taxon>
        <taxon>Salicaceae</taxon>
        <taxon>Saliceae</taxon>
        <taxon>Salix</taxon>
    </lineage>
</organism>
<dbReference type="EMBL" id="CAADRP010000779">
    <property type="protein sequence ID" value="VFU32094.1"/>
    <property type="molecule type" value="Genomic_DNA"/>
</dbReference>
<evidence type="ECO:0000256" key="1">
    <source>
        <dbReference type="SAM" id="MobiDB-lite"/>
    </source>
</evidence>
<dbReference type="AlphaFoldDB" id="A0A6N2KYX5"/>
<feature type="region of interest" description="Disordered" evidence="1">
    <location>
        <begin position="1"/>
        <end position="26"/>
    </location>
</feature>
<proteinExistence type="predicted"/>
<gene>
    <name evidence="2" type="ORF">SVIM_LOCUS139249</name>
</gene>
<reference evidence="2" key="1">
    <citation type="submission" date="2019-03" db="EMBL/GenBank/DDBJ databases">
        <authorList>
            <person name="Mank J."/>
            <person name="Almeida P."/>
        </authorList>
    </citation>
    <scope>NUCLEOTIDE SEQUENCE</scope>
    <source>
        <strain evidence="2">78183</strain>
    </source>
</reference>
<accession>A0A6N2KYX5</accession>
<sequence length="74" mass="7904">MLYKSSRSSSIPPLTPPKNRVSSDTKEASCSSTTCTAIMAMASCSGITNPDLFSLAKNLKEKIKNLDAVSISDY</sequence>
<name>A0A6N2KYX5_SALVM</name>
<feature type="compositionally biased region" description="Polar residues" evidence="1">
    <location>
        <begin position="1"/>
        <end position="12"/>
    </location>
</feature>